<proteinExistence type="inferred from homology"/>
<evidence type="ECO:0000256" key="5">
    <source>
        <dbReference type="ARBA" id="ARBA00022640"/>
    </source>
</evidence>
<keyword evidence="14" id="KW-0150">Chloroplast</keyword>
<evidence type="ECO:0000256" key="7">
    <source>
        <dbReference type="ARBA" id="ARBA00022768"/>
    </source>
</evidence>
<keyword evidence="11" id="KW-0460">Magnesium</keyword>
<feature type="binding site" evidence="11">
    <location>
        <position position="26"/>
    </location>
    <ligand>
        <name>Mg(2+)</name>
        <dbReference type="ChEBI" id="CHEBI:18420"/>
    </ligand>
</feature>
<comment type="function">
    <text evidence="1 12">This protein promotes the GTP-dependent binding of aminoacyl-tRNA to the A-site of ribosomes during protein biosynthesis.</text>
</comment>
<keyword evidence="7 11" id="KW-0251">Elongation factor</keyword>
<dbReference type="InterPro" id="IPR027417">
    <property type="entry name" value="P-loop_NTPase"/>
</dbReference>
<dbReference type="CDD" id="cd03697">
    <property type="entry name" value="EFTU_II"/>
    <property type="match status" value="1"/>
</dbReference>
<dbReference type="GO" id="GO:0000287">
    <property type="term" value="F:magnesium ion binding"/>
    <property type="evidence" value="ECO:0007669"/>
    <property type="project" value="UniProtKB-UniRule"/>
</dbReference>
<evidence type="ECO:0000313" key="14">
    <source>
        <dbReference type="EMBL" id="AOP19337.1"/>
    </source>
</evidence>
<dbReference type="InterPro" id="IPR033720">
    <property type="entry name" value="EFTU_2"/>
</dbReference>
<dbReference type="Pfam" id="PF00009">
    <property type="entry name" value="GTP_EFTU"/>
    <property type="match status" value="1"/>
</dbReference>
<feature type="binding site" evidence="11">
    <location>
        <begin position="136"/>
        <end position="139"/>
    </location>
    <ligand>
        <name>GTP</name>
        <dbReference type="ChEBI" id="CHEBI:37565"/>
    </ligand>
</feature>
<dbReference type="GO" id="GO:0003746">
    <property type="term" value="F:translation elongation factor activity"/>
    <property type="evidence" value="ECO:0007669"/>
    <property type="project" value="UniProtKB-UniRule"/>
</dbReference>
<dbReference type="RefSeq" id="YP_009306433.1">
    <property type="nucleotide sequence ID" value="NC_031368.1"/>
</dbReference>
<dbReference type="GO" id="GO:0005525">
    <property type="term" value="F:GTP binding"/>
    <property type="evidence" value="ECO:0007669"/>
    <property type="project" value="UniProtKB-UniRule"/>
</dbReference>
<organism evidence="14">
    <name type="scientific">Caulerpa cliftonii</name>
    <dbReference type="NCBI Taxonomy" id="1004391"/>
    <lineage>
        <taxon>Eukaryota</taxon>
        <taxon>Viridiplantae</taxon>
        <taxon>Chlorophyta</taxon>
        <taxon>core chlorophytes</taxon>
        <taxon>Ulvophyceae</taxon>
        <taxon>TCBD clade</taxon>
        <taxon>Bryopsidales</taxon>
        <taxon>Halimedineae</taxon>
        <taxon>Caulerpaceae</taxon>
        <taxon>Caulerpa</taxon>
    </lineage>
</organism>
<evidence type="ECO:0000256" key="12">
    <source>
        <dbReference type="RuleBase" id="RU000325"/>
    </source>
</evidence>
<dbReference type="InterPro" id="IPR050055">
    <property type="entry name" value="EF-Tu_GTPase"/>
</dbReference>
<dbReference type="PROSITE" id="PS51722">
    <property type="entry name" value="G_TR_2"/>
    <property type="match status" value="1"/>
</dbReference>
<evidence type="ECO:0000256" key="6">
    <source>
        <dbReference type="ARBA" id="ARBA00022741"/>
    </source>
</evidence>
<dbReference type="NCBIfam" id="NF009373">
    <property type="entry name" value="PRK12736.1"/>
    <property type="match status" value="1"/>
</dbReference>
<dbReference type="GO" id="GO:0009507">
    <property type="term" value="C:chloroplast"/>
    <property type="evidence" value="ECO:0007669"/>
    <property type="project" value="UniProtKB-SubCell"/>
</dbReference>
<dbReference type="FunFam" id="2.40.30.10:FF:000001">
    <property type="entry name" value="Elongation factor Tu"/>
    <property type="match status" value="1"/>
</dbReference>
<dbReference type="PANTHER" id="PTHR43721">
    <property type="entry name" value="ELONGATION FACTOR TU-RELATED"/>
    <property type="match status" value="1"/>
</dbReference>
<evidence type="ECO:0000256" key="1">
    <source>
        <dbReference type="ARBA" id="ARBA00003982"/>
    </source>
</evidence>
<dbReference type="Pfam" id="PF03143">
    <property type="entry name" value="GTP_EFTU_D3"/>
    <property type="match status" value="1"/>
</dbReference>
<gene>
    <name evidence="11 14" type="primary">tufA</name>
</gene>
<dbReference type="CDD" id="cd03707">
    <property type="entry name" value="EFTU_III"/>
    <property type="match status" value="1"/>
</dbReference>
<dbReference type="Pfam" id="PF03144">
    <property type="entry name" value="GTP_EFTU_D2"/>
    <property type="match status" value="1"/>
</dbReference>
<keyword evidence="11" id="KW-0479">Metal-binding</keyword>
<evidence type="ECO:0000256" key="4">
    <source>
        <dbReference type="ARBA" id="ARBA00021392"/>
    </source>
</evidence>
<keyword evidence="5 14" id="KW-0934">Plastid</keyword>
<dbReference type="InterPro" id="IPR004161">
    <property type="entry name" value="EFTu-like_2"/>
</dbReference>
<dbReference type="InterPro" id="IPR009001">
    <property type="entry name" value="Transl_elong_EF1A/Init_IF2_C"/>
</dbReference>
<dbReference type="FunFam" id="2.40.30.10:FF:000046">
    <property type="entry name" value="Elongation factor Tu"/>
    <property type="match status" value="1"/>
</dbReference>
<keyword evidence="8 11" id="KW-0378">Hydrolase</keyword>
<dbReference type="EMBL" id="KX808498">
    <property type="protein sequence ID" value="AOP19337.1"/>
    <property type="molecule type" value="Genomic_DNA"/>
</dbReference>
<dbReference type="NCBIfam" id="TIGR00231">
    <property type="entry name" value="small_GTP"/>
    <property type="match status" value="1"/>
</dbReference>
<dbReference type="EC" id="3.6.5.3" evidence="11"/>
<dbReference type="SUPFAM" id="SSF52540">
    <property type="entry name" value="P-loop containing nucleoside triphosphate hydrolases"/>
    <property type="match status" value="1"/>
</dbReference>
<dbReference type="HAMAP" id="MF_00118_B">
    <property type="entry name" value="EF_Tu_B"/>
    <property type="match status" value="1"/>
</dbReference>
<dbReference type="FunFam" id="3.40.50.300:FF:000003">
    <property type="entry name" value="Elongation factor Tu"/>
    <property type="match status" value="1"/>
</dbReference>
<dbReference type="PRINTS" id="PR00315">
    <property type="entry name" value="ELONGATNFCT"/>
</dbReference>
<evidence type="ECO:0000256" key="11">
    <source>
        <dbReference type="HAMAP-Rule" id="MF_00118"/>
    </source>
</evidence>
<dbReference type="SUPFAM" id="SSF50465">
    <property type="entry name" value="EF-Tu/eEF-1alpha/eIF2-gamma C-terminal domain"/>
    <property type="match status" value="1"/>
</dbReference>
<geneLocation type="chloroplast" evidence="14"/>
<keyword evidence="6 11" id="KW-0547">Nucleotide-binding</keyword>
<dbReference type="InterPro" id="IPR041709">
    <property type="entry name" value="EF-Tu_GTP-bd"/>
</dbReference>
<keyword evidence="9 11" id="KW-0648">Protein biosynthesis</keyword>
<comment type="subcellular location">
    <subcellularLocation>
        <location evidence="2 11">Plastid</location>
        <location evidence="2 11">Chloroplast</location>
    </subcellularLocation>
</comment>
<dbReference type="PROSITE" id="PS00301">
    <property type="entry name" value="G_TR_1"/>
    <property type="match status" value="1"/>
</dbReference>
<dbReference type="Gene3D" id="3.40.50.300">
    <property type="entry name" value="P-loop containing nucleotide triphosphate hydrolases"/>
    <property type="match status" value="1"/>
</dbReference>
<dbReference type="NCBIfam" id="NF009372">
    <property type="entry name" value="PRK12735.1"/>
    <property type="match status" value="1"/>
</dbReference>
<dbReference type="InterPro" id="IPR004541">
    <property type="entry name" value="Transl_elong_EFTu/EF1A_bac/org"/>
</dbReference>
<dbReference type="PANTHER" id="PTHR43721:SF5">
    <property type="entry name" value="ELONGATION FACTOR TU, CHLOROPLASTIC"/>
    <property type="match status" value="1"/>
</dbReference>
<keyword evidence="10 11" id="KW-0342">GTP-binding</keyword>
<name>A0A1C9JBW3_9CHLO</name>
<dbReference type="InterPro" id="IPR005225">
    <property type="entry name" value="Small_GTP-bd"/>
</dbReference>
<dbReference type="InterPro" id="IPR000795">
    <property type="entry name" value="T_Tr_GTP-bd_dom"/>
</dbReference>
<accession>A0A1C9JBW3</accession>
<dbReference type="GO" id="GO:0070125">
    <property type="term" value="P:mitochondrial translational elongation"/>
    <property type="evidence" value="ECO:0007669"/>
    <property type="project" value="TreeGrafter"/>
</dbReference>
<evidence type="ECO:0000259" key="13">
    <source>
        <dbReference type="PROSITE" id="PS51722"/>
    </source>
</evidence>
<dbReference type="NCBIfam" id="TIGR00485">
    <property type="entry name" value="EF-Tu"/>
    <property type="match status" value="1"/>
</dbReference>
<evidence type="ECO:0000256" key="3">
    <source>
        <dbReference type="ARBA" id="ARBA00007249"/>
    </source>
</evidence>
<dbReference type="InterPro" id="IPR009000">
    <property type="entry name" value="Transl_B-barrel_sf"/>
</dbReference>
<reference evidence="14" key="2">
    <citation type="submission" date="2016-08" db="EMBL/GenBank/DDBJ databases">
        <authorList>
            <person name="Seilhamer J.J."/>
        </authorList>
    </citation>
    <scope>NUCLEOTIDE SEQUENCE</scope>
</reference>
<feature type="binding site" evidence="11">
    <location>
        <begin position="19"/>
        <end position="26"/>
    </location>
    <ligand>
        <name>GTP</name>
        <dbReference type="ChEBI" id="CHEBI:37565"/>
    </ligand>
</feature>
<dbReference type="GeneID" id="29288859"/>
<comment type="catalytic activity">
    <reaction evidence="11">
        <text>GTP + H2O = GDP + phosphate + H(+)</text>
        <dbReference type="Rhea" id="RHEA:19669"/>
        <dbReference type="ChEBI" id="CHEBI:15377"/>
        <dbReference type="ChEBI" id="CHEBI:15378"/>
        <dbReference type="ChEBI" id="CHEBI:37565"/>
        <dbReference type="ChEBI" id="CHEBI:43474"/>
        <dbReference type="ChEBI" id="CHEBI:58189"/>
        <dbReference type="EC" id="3.6.5.3"/>
    </reaction>
</comment>
<dbReference type="AlphaFoldDB" id="A0A1C9JBW3"/>
<comment type="similarity">
    <text evidence="3 11 12">Belongs to the TRAFAC class translation factor GTPase superfamily. Classic translation factor GTPase family. EF-Tu/EF-1A subfamily.</text>
</comment>
<comment type="function">
    <text evidence="11">GTP hydrolase that promotes the GTP-dependent binding of aminoacyl-tRNA to the A-site of ribosomes during protein biosynthesis.</text>
</comment>
<dbReference type="GO" id="GO:0005739">
    <property type="term" value="C:mitochondrion"/>
    <property type="evidence" value="ECO:0007669"/>
    <property type="project" value="TreeGrafter"/>
</dbReference>
<sequence length="409" mass="44604">MAREKFERTKPHINIGTIGHVDHGKTTLTAAITMALAAKGSAKAKSYTDIDSAPEEKARGITINTAHVEYETEQRHYAHVDCPGHADYVKNMITGAAQMDGAILVVSGADGPMPQTKEHILLAQQVGVPAIVVFLNKIDQVEDEELLELVELEIRETLDRYNFPGDEIAIISGSALLAVEALSKNPQIQKGEDPWVDKIYQLMETVDNQIPLPQRDGAKAFLMAVENVVSITGRGTVATGRVERGQIQVGQAVEIIGLKDTQTTTVIGLEMFQKTLDQSVAGDNVGILLRGIQKNDIQRGMVLAEPGSITSHNRFQAQVYILKKNEGGRHTSFLPGYRPQFYVRTTDVTGKIESFKADDDSQIPMVMPGDRVKIVVELINPIAIECGMRFAIREGGRTVGAGVVSDIIN</sequence>
<evidence type="ECO:0000256" key="2">
    <source>
        <dbReference type="ARBA" id="ARBA00004229"/>
    </source>
</evidence>
<dbReference type="InterPro" id="IPR031157">
    <property type="entry name" value="G_TR_CS"/>
</dbReference>
<protein>
    <recommendedName>
        <fullName evidence="4 11">Elongation factor Tu, chloroplastic</fullName>
        <shortName evidence="11">EF-Tu</shortName>
        <ecNumber evidence="11">3.6.5.3</ecNumber>
    </recommendedName>
</protein>
<feature type="binding site" evidence="11">
    <location>
        <begin position="81"/>
        <end position="85"/>
    </location>
    <ligand>
        <name>GTP</name>
        <dbReference type="ChEBI" id="CHEBI:37565"/>
    </ligand>
</feature>
<dbReference type="CDD" id="cd01884">
    <property type="entry name" value="EF_Tu"/>
    <property type="match status" value="1"/>
</dbReference>
<evidence type="ECO:0000256" key="8">
    <source>
        <dbReference type="ARBA" id="ARBA00022801"/>
    </source>
</evidence>
<dbReference type="Gene3D" id="2.40.30.10">
    <property type="entry name" value="Translation factors"/>
    <property type="match status" value="2"/>
</dbReference>
<reference evidence="14" key="1">
    <citation type="journal article" date="2016" name="Genome Biol. Evol.">
        <title>Evolutionary Dynamics of Chloroplast Genomes in Low Light: A Case Study of the Endolithic Green Alga Ostreobium quekettii.</title>
        <authorList>
            <person name="R Marcelino V."/>
            <person name="Cremen M.C."/>
            <person name="Jackson C.J."/>
            <person name="Larkum A.A."/>
            <person name="Verbruggen H."/>
        </authorList>
    </citation>
    <scope>NUCLEOTIDE SEQUENCE</scope>
</reference>
<evidence type="ECO:0000256" key="9">
    <source>
        <dbReference type="ARBA" id="ARBA00022917"/>
    </source>
</evidence>
<dbReference type="InterPro" id="IPR004160">
    <property type="entry name" value="Transl_elong_EFTu/EF1A_C"/>
</dbReference>
<dbReference type="NCBIfam" id="NF000766">
    <property type="entry name" value="PRK00049.1"/>
    <property type="match status" value="1"/>
</dbReference>
<dbReference type="GO" id="GO:0003924">
    <property type="term" value="F:GTPase activity"/>
    <property type="evidence" value="ECO:0007669"/>
    <property type="project" value="UniProtKB-UniRule"/>
</dbReference>
<feature type="domain" description="Tr-type G" evidence="13">
    <location>
        <begin position="10"/>
        <end position="214"/>
    </location>
</feature>
<evidence type="ECO:0000256" key="10">
    <source>
        <dbReference type="ARBA" id="ARBA00023134"/>
    </source>
</evidence>
<dbReference type="SUPFAM" id="SSF50447">
    <property type="entry name" value="Translation proteins"/>
    <property type="match status" value="1"/>
</dbReference>